<dbReference type="Gene3D" id="3.80.10.10">
    <property type="entry name" value="Ribonuclease Inhibitor"/>
    <property type="match status" value="1"/>
</dbReference>
<dbReference type="SMART" id="SM00256">
    <property type="entry name" value="FBOX"/>
    <property type="match status" value="1"/>
</dbReference>
<dbReference type="InterPro" id="IPR036047">
    <property type="entry name" value="F-box-like_dom_sf"/>
</dbReference>
<dbReference type="AlphaFoldDB" id="A0A060SVA7"/>
<dbReference type="OMA" id="HIVVFTM"/>
<proteinExistence type="predicted"/>
<comment type="caution">
    <text evidence="2">The sequence shown here is derived from an EMBL/GenBank/DDBJ whole genome shotgun (WGS) entry which is preliminary data.</text>
</comment>
<dbReference type="SUPFAM" id="SSF81383">
    <property type="entry name" value="F-box domain"/>
    <property type="match status" value="1"/>
</dbReference>
<dbReference type="EMBL" id="CCBP010000775">
    <property type="protein sequence ID" value="CDO78285.1"/>
    <property type="molecule type" value="Genomic_DNA"/>
</dbReference>
<name>A0A060SVA7_PYCCI</name>
<dbReference type="OrthoDB" id="2745718at2759"/>
<reference evidence="2" key="1">
    <citation type="submission" date="2014-01" db="EMBL/GenBank/DDBJ databases">
        <title>The genome of the white-rot fungus Pycnoporus cinnabarinus: a basidiomycete model with a versatile arsenal for lignocellulosic biomass breakdown.</title>
        <authorList>
            <person name="Levasseur A."/>
            <person name="Lomascolo A."/>
            <person name="Ruiz-Duenas F.J."/>
            <person name="Uzan E."/>
            <person name="Piumi F."/>
            <person name="Kues U."/>
            <person name="Ram A.F.J."/>
            <person name="Murat C."/>
            <person name="Haon M."/>
            <person name="Benoit I."/>
            <person name="Arfi Y."/>
            <person name="Chevret D."/>
            <person name="Drula E."/>
            <person name="Kwon M.J."/>
            <person name="Gouret P."/>
            <person name="Lesage-Meessen L."/>
            <person name="Lombard V."/>
            <person name="Mariette J."/>
            <person name="Noirot C."/>
            <person name="Park J."/>
            <person name="Patyshakuliyeva A."/>
            <person name="Wieneger R.A.B."/>
            <person name="Wosten H.A.B."/>
            <person name="Martin F."/>
            <person name="Coutinho P.M."/>
            <person name="de Vries R."/>
            <person name="Martinez A.T."/>
            <person name="Klopp C."/>
            <person name="Pontarotti P."/>
            <person name="Henrissat B."/>
            <person name="Record E."/>
        </authorList>
    </citation>
    <scope>NUCLEOTIDE SEQUENCE [LARGE SCALE GENOMIC DNA]</scope>
    <source>
        <strain evidence="2">BRFM137</strain>
    </source>
</reference>
<evidence type="ECO:0000313" key="3">
    <source>
        <dbReference type="Proteomes" id="UP000029665"/>
    </source>
</evidence>
<dbReference type="Proteomes" id="UP000029665">
    <property type="component" value="Unassembled WGS sequence"/>
</dbReference>
<dbReference type="InterPro" id="IPR036322">
    <property type="entry name" value="WD40_repeat_dom_sf"/>
</dbReference>
<protein>
    <recommendedName>
        <fullName evidence="1">F-box domain-containing protein</fullName>
    </recommendedName>
</protein>
<dbReference type="Pfam" id="PF12937">
    <property type="entry name" value="F-box-like"/>
    <property type="match status" value="1"/>
</dbReference>
<evidence type="ECO:0000313" key="2">
    <source>
        <dbReference type="EMBL" id="CDO78285.1"/>
    </source>
</evidence>
<accession>A0A060SVA7</accession>
<dbReference type="InterPro" id="IPR032675">
    <property type="entry name" value="LRR_dom_sf"/>
</dbReference>
<dbReference type="HOGENOM" id="CLU_007279_2_0_1"/>
<evidence type="ECO:0000259" key="1">
    <source>
        <dbReference type="PROSITE" id="PS50181"/>
    </source>
</evidence>
<feature type="domain" description="F-box" evidence="1">
    <location>
        <begin position="9"/>
        <end position="56"/>
    </location>
</feature>
<dbReference type="STRING" id="5643.A0A060SVA7"/>
<dbReference type="PROSITE" id="PS50181">
    <property type="entry name" value="FBOX"/>
    <property type="match status" value="1"/>
</dbReference>
<keyword evidence="3" id="KW-1185">Reference proteome</keyword>
<sequence>MSASDITPAAGFLDLPRELLVDILRYLQHDDIARCRMVCNTLNSIVYDNVSLLHRIELGVERLEERAAGRFNSLERYTRLLERRARWLTLDWSHIEPLKPREIIPQSALPYELQGGTFLNVTNRSGQVTMNKITLPGRTDTRAQYTSHGLQFRALDITADPTQDLLVLLDVAGRINLWTLSAYKAHPQAATSILRPEGASNLFVTALHVAHDLLALVEFAQTMQVTIWNWKTGRTIILGNGTSLSYLATGLAWLSPRAFVLSDASRGELVVFSLENINCVAPAGSRSFNNLPACARLQLPRIENGWHMSYFQLESTPLLASHPQDRLFVASPESHIVVFTMQYVTHNHGRTSSQYAGFVHARYLMTFLNGRAAGEPPKVVPWTQWGPENARIIAQYDPTPTFSRYVHGQKVVFSRHHHMLQRHLLSVYDFNVHPKRVEAALHAQGKVRIVRDEAALGDGEGDVAEVYVGVVDWPTVIPRNSQSGLQYHPFVEAVESSLPYIESSRVVEGGAGRSVQFMMDDERLIEFNVSTRAGPSTDSVRVYVM</sequence>
<organism evidence="2 3">
    <name type="scientific">Pycnoporus cinnabarinus</name>
    <name type="common">Cinnabar-red polypore</name>
    <name type="synonym">Trametes cinnabarina</name>
    <dbReference type="NCBI Taxonomy" id="5643"/>
    <lineage>
        <taxon>Eukaryota</taxon>
        <taxon>Fungi</taxon>
        <taxon>Dikarya</taxon>
        <taxon>Basidiomycota</taxon>
        <taxon>Agaricomycotina</taxon>
        <taxon>Agaricomycetes</taxon>
        <taxon>Polyporales</taxon>
        <taxon>Polyporaceae</taxon>
        <taxon>Trametes</taxon>
    </lineage>
</organism>
<dbReference type="InterPro" id="IPR001810">
    <property type="entry name" value="F-box_dom"/>
</dbReference>
<dbReference type="SUPFAM" id="SSF50978">
    <property type="entry name" value="WD40 repeat-like"/>
    <property type="match status" value="1"/>
</dbReference>
<gene>
    <name evidence="2" type="ORF">BN946_scf184674.g7</name>
</gene>